<dbReference type="AlphaFoldDB" id="A0AAF1BRY5"/>
<evidence type="ECO:0000313" key="4">
    <source>
        <dbReference type="EMBL" id="WOO82768.1"/>
    </source>
</evidence>
<name>A0AAF1BRY5_9TREE</name>
<feature type="compositionally biased region" description="Acidic residues" evidence="1">
    <location>
        <begin position="381"/>
        <end position="390"/>
    </location>
</feature>
<dbReference type="PROSITE" id="PS50006">
    <property type="entry name" value="FHA_DOMAIN"/>
    <property type="match status" value="1"/>
</dbReference>
<evidence type="ECO:0000259" key="3">
    <source>
        <dbReference type="PROSITE" id="PS50006"/>
    </source>
</evidence>
<feature type="compositionally biased region" description="Basic and acidic residues" evidence="1">
    <location>
        <begin position="488"/>
        <end position="498"/>
    </location>
</feature>
<feature type="compositionally biased region" description="Low complexity" evidence="1">
    <location>
        <begin position="456"/>
        <end position="474"/>
    </location>
</feature>
<dbReference type="Pfam" id="PF00498">
    <property type="entry name" value="FHA"/>
    <property type="match status" value="1"/>
</dbReference>
<dbReference type="Proteomes" id="UP000827549">
    <property type="component" value="Chromosome 4"/>
</dbReference>
<feature type="compositionally biased region" description="Basic and acidic residues" evidence="1">
    <location>
        <begin position="514"/>
        <end position="525"/>
    </location>
</feature>
<evidence type="ECO:0000256" key="2">
    <source>
        <dbReference type="SAM" id="Phobius"/>
    </source>
</evidence>
<dbReference type="InterPro" id="IPR000253">
    <property type="entry name" value="FHA_dom"/>
</dbReference>
<protein>
    <recommendedName>
        <fullName evidence="3">FHA domain-containing protein</fullName>
    </recommendedName>
</protein>
<keyword evidence="2" id="KW-0812">Transmembrane</keyword>
<keyword evidence="2" id="KW-0472">Membrane</keyword>
<keyword evidence="5" id="KW-1185">Reference proteome</keyword>
<sequence length="710" mass="76493">MAWFNPLTSPSALEPPSYPIESGTKYLRLTILDSHDKETARDLTVDDLILSLADVYGDKNTEGGYHIGRKSSRNTPQAFTSRVLSRSHARFVVDVYGRVFVHDLESMHGTSIQAAPGSLPITVPSGRAVQVLDGDVLIFGKQISMRGQHHQPLRLKTTFRFPAAGKLESDRQRRTEATFAAEDDIYLVDSHLNPSPNAQNGQSTRRFSYGIPESLLYESDADEDLPRGTPTDDMGDRANDDIIVIEDDEDDNVLPGSFQSVVTVEPVVAVDDNDITVNIERVNEAPARPVTNLVSAPTIDLTSSFSEAGDADNDRDQGEDYGEAGDFIEPGAHVSYDPYEDDHYDDNEPSDHDEDDRVSNASSGYRPEVVLSPPYRLDSPGADDEEDSVHEEDREASPDPFRQPLADLPDIELAFDQVAEQVVAEVQATFGDALDRLFNDFGGDRDNISDGESNHATAASERPAASLAAPASHPGFYHSDDDAASEGRNLDDYDSNGHEDEDDDEHDDDDDSDKDLGSESEAKASDDEDDSENESMSEDEDEHNDDVVKEKSDRDAVVATPGTQDKSVGVSSYHTAAALPSPPLSAGNDSPVYSTNVRELEELVATPTATRTAGLLTPPSTRKRTFAAMEDAEVDATGAAPDDNVSVALETPTKTGSAKAEATAAVPEVEPPARPAKRQRSLAGDIGILVLGVTIGAVGTIAGLLQLAGE</sequence>
<dbReference type="CDD" id="cd00060">
    <property type="entry name" value="FHA"/>
    <property type="match status" value="1"/>
</dbReference>
<evidence type="ECO:0000256" key="1">
    <source>
        <dbReference type="SAM" id="MobiDB-lite"/>
    </source>
</evidence>
<feature type="region of interest" description="Disordered" evidence="1">
    <location>
        <begin position="651"/>
        <end position="679"/>
    </location>
</feature>
<feature type="compositionally biased region" description="Low complexity" evidence="1">
    <location>
        <begin position="658"/>
        <end position="668"/>
    </location>
</feature>
<organism evidence="4 5">
    <name type="scientific">Vanrija pseudolonga</name>
    <dbReference type="NCBI Taxonomy" id="143232"/>
    <lineage>
        <taxon>Eukaryota</taxon>
        <taxon>Fungi</taxon>
        <taxon>Dikarya</taxon>
        <taxon>Basidiomycota</taxon>
        <taxon>Agaricomycotina</taxon>
        <taxon>Tremellomycetes</taxon>
        <taxon>Trichosporonales</taxon>
        <taxon>Trichosporonaceae</taxon>
        <taxon>Vanrija</taxon>
    </lineage>
</organism>
<feature type="region of interest" description="Disordered" evidence="1">
    <location>
        <begin position="303"/>
        <end position="408"/>
    </location>
</feature>
<keyword evidence="2" id="KW-1133">Transmembrane helix</keyword>
<dbReference type="GeneID" id="87809479"/>
<feature type="compositionally biased region" description="Acidic residues" evidence="1">
    <location>
        <begin position="526"/>
        <end position="544"/>
    </location>
</feature>
<dbReference type="EMBL" id="CP086717">
    <property type="protein sequence ID" value="WOO82768.1"/>
    <property type="molecule type" value="Genomic_DNA"/>
</dbReference>
<reference evidence="4" key="1">
    <citation type="submission" date="2023-10" db="EMBL/GenBank/DDBJ databases">
        <authorList>
            <person name="Noh H."/>
        </authorList>
    </citation>
    <scope>NUCLEOTIDE SEQUENCE</scope>
    <source>
        <strain evidence="4">DUCC4014</strain>
    </source>
</reference>
<dbReference type="SUPFAM" id="SSF49879">
    <property type="entry name" value="SMAD/FHA domain"/>
    <property type="match status" value="1"/>
</dbReference>
<feature type="transmembrane region" description="Helical" evidence="2">
    <location>
        <begin position="686"/>
        <end position="708"/>
    </location>
</feature>
<dbReference type="Gene3D" id="2.60.200.20">
    <property type="match status" value="1"/>
</dbReference>
<dbReference type="InterPro" id="IPR008984">
    <property type="entry name" value="SMAD_FHA_dom_sf"/>
</dbReference>
<gene>
    <name evidence="4" type="ORF">LOC62_04G006254</name>
</gene>
<evidence type="ECO:0000313" key="5">
    <source>
        <dbReference type="Proteomes" id="UP000827549"/>
    </source>
</evidence>
<feature type="compositionally biased region" description="Acidic residues" evidence="1">
    <location>
        <begin position="338"/>
        <end position="356"/>
    </location>
</feature>
<accession>A0AAF1BRY5</accession>
<proteinExistence type="predicted"/>
<dbReference type="RefSeq" id="XP_062628800.1">
    <property type="nucleotide sequence ID" value="XM_062772816.1"/>
</dbReference>
<feature type="compositionally biased region" description="Basic and acidic residues" evidence="1">
    <location>
        <begin position="545"/>
        <end position="556"/>
    </location>
</feature>
<feature type="compositionally biased region" description="Basic and acidic residues" evidence="1">
    <location>
        <begin position="437"/>
        <end position="448"/>
    </location>
</feature>
<feature type="domain" description="FHA" evidence="3">
    <location>
        <begin position="65"/>
        <end position="113"/>
    </location>
</feature>
<feature type="compositionally biased region" description="Acidic residues" evidence="1">
    <location>
        <begin position="499"/>
        <end position="513"/>
    </location>
</feature>
<feature type="region of interest" description="Disordered" evidence="1">
    <location>
        <begin position="437"/>
        <end position="592"/>
    </location>
</feature>
<feature type="compositionally biased region" description="Polar residues" evidence="1">
    <location>
        <begin position="561"/>
        <end position="574"/>
    </location>
</feature>